<evidence type="ECO:0008006" key="3">
    <source>
        <dbReference type="Google" id="ProtNLM"/>
    </source>
</evidence>
<keyword evidence="2" id="KW-1185">Reference proteome</keyword>
<proteinExistence type="predicted"/>
<dbReference type="Proteomes" id="UP000003257">
    <property type="component" value="Unassembled WGS sequence"/>
</dbReference>
<gene>
    <name evidence="1" type="ORF">OIHEL45_13045</name>
</gene>
<comment type="caution">
    <text evidence="1">The sequence shown here is derived from an EMBL/GenBank/DDBJ whole genome shotgun (WGS) entry which is preliminary data.</text>
</comment>
<dbReference type="NCBIfam" id="TIGR00847">
    <property type="entry name" value="ccoS"/>
    <property type="match status" value="1"/>
</dbReference>
<protein>
    <recommendedName>
        <fullName evidence="3">Cytochrome oxidase maturation protein, cbb3-type</fullName>
    </recommendedName>
</protein>
<dbReference type="EMBL" id="ABID01000003">
    <property type="protein sequence ID" value="EDQ04628.1"/>
    <property type="molecule type" value="Genomic_DNA"/>
</dbReference>
<dbReference type="Pfam" id="PF03597">
    <property type="entry name" value="FixS"/>
    <property type="match status" value="1"/>
</dbReference>
<accession>A0ABP2DA64</accession>
<organism evidence="1 2">
    <name type="scientific">Sulfitobacter indolifex HEL-45</name>
    <dbReference type="NCBI Taxonomy" id="391624"/>
    <lineage>
        <taxon>Bacteria</taxon>
        <taxon>Pseudomonadati</taxon>
        <taxon>Pseudomonadota</taxon>
        <taxon>Alphaproteobacteria</taxon>
        <taxon>Rhodobacterales</taxon>
        <taxon>Roseobacteraceae</taxon>
        <taxon>Sulfitobacter</taxon>
    </lineage>
</organism>
<evidence type="ECO:0000313" key="2">
    <source>
        <dbReference type="Proteomes" id="UP000003257"/>
    </source>
</evidence>
<dbReference type="RefSeq" id="WP_007119624.1">
    <property type="nucleotide sequence ID" value="NZ_ABID01000003.1"/>
</dbReference>
<dbReference type="PANTHER" id="PTHR41532">
    <property type="entry name" value="FIXS PROTEIN"/>
    <property type="match status" value="1"/>
</dbReference>
<evidence type="ECO:0000313" key="1">
    <source>
        <dbReference type="EMBL" id="EDQ04628.1"/>
    </source>
</evidence>
<reference evidence="1 2" key="1">
    <citation type="submission" date="2007-11" db="EMBL/GenBank/DDBJ databases">
        <authorList>
            <person name="Wagner-Dobler I."/>
            <person name="Ferriera S."/>
            <person name="Johnson J."/>
            <person name="Kravitz S."/>
            <person name="Beeson K."/>
            <person name="Sutton G."/>
            <person name="Rogers Y.-H."/>
            <person name="Friedman R."/>
            <person name="Frazier M."/>
            <person name="Venter J.C."/>
        </authorList>
    </citation>
    <scope>NUCLEOTIDE SEQUENCE [LARGE SCALE GENOMIC DNA]</scope>
    <source>
        <strain evidence="1 2">HEL-45</strain>
    </source>
</reference>
<sequence>MNILIVLIPVSVCLGAAGLAACLWTLRHGQYDDLEGDAARILLENDMPTQAEGLPPEMDKDEMP</sequence>
<name>A0ABP2DA64_9RHOB</name>
<dbReference type="InterPro" id="IPR004714">
    <property type="entry name" value="Cyt_oxidase_maturation_cbb3"/>
</dbReference>
<dbReference type="PANTHER" id="PTHR41532:SF1">
    <property type="entry name" value="FIXS PROTEIN"/>
    <property type="match status" value="1"/>
</dbReference>